<feature type="signal peptide" evidence="1">
    <location>
        <begin position="1"/>
        <end position="24"/>
    </location>
</feature>
<sequence>YYLKLNSVLCSQLFSLCFFQLGNASHRFWTQDIPAPVTTDLQGSENRLESSSISHCGTQFCTRGRAPSTRSPPHFKHYTTFCGSKEKSLKSFTMKDFGFSYPITPGFGIWSLGSKSCCPFYNPCPRVAIYF</sequence>
<dbReference type="Ensembl" id="ENSSCAT00000005366.1">
    <property type="protein sequence ID" value="ENSSCAP00000004645.1"/>
    <property type="gene ID" value="ENSSCAG00000003765.1"/>
</dbReference>
<accession>A0A8C9MK91</accession>
<keyword evidence="3" id="KW-1185">Reference proteome</keyword>
<evidence type="ECO:0000256" key="1">
    <source>
        <dbReference type="SAM" id="SignalP"/>
    </source>
</evidence>
<reference evidence="2" key="1">
    <citation type="submission" date="2025-08" db="UniProtKB">
        <authorList>
            <consortium name="Ensembl"/>
        </authorList>
    </citation>
    <scope>IDENTIFICATION</scope>
</reference>
<evidence type="ECO:0000313" key="3">
    <source>
        <dbReference type="Proteomes" id="UP000694409"/>
    </source>
</evidence>
<keyword evidence="1" id="KW-0732">Signal</keyword>
<evidence type="ECO:0000313" key="2">
    <source>
        <dbReference type="Ensembl" id="ENSSCAP00000004645.1"/>
    </source>
</evidence>
<protein>
    <submittedName>
        <fullName evidence="2">Uncharacterized protein</fullName>
    </submittedName>
</protein>
<proteinExistence type="predicted"/>
<name>A0A8C9MK91_SERCA</name>
<feature type="chain" id="PRO_5034704453" evidence="1">
    <location>
        <begin position="25"/>
        <end position="131"/>
    </location>
</feature>
<organism evidence="2 3">
    <name type="scientific">Serinus canaria</name>
    <name type="common">Island canary</name>
    <name type="synonym">Fringilla canaria</name>
    <dbReference type="NCBI Taxonomy" id="9135"/>
    <lineage>
        <taxon>Eukaryota</taxon>
        <taxon>Metazoa</taxon>
        <taxon>Chordata</taxon>
        <taxon>Craniata</taxon>
        <taxon>Vertebrata</taxon>
        <taxon>Euteleostomi</taxon>
        <taxon>Archelosauria</taxon>
        <taxon>Archosauria</taxon>
        <taxon>Dinosauria</taxon>
        <taxon>Saurischia</taxon>
        <taxon>Theropoda</taxon>
        <taxon>Coelurosauria</taxon>
        <taxon>Aves</taxon>
        <taxon>Neognathae</taxon>
        <taxon>Neoaves</taxon>
        <taxon>Telluraves</taxon>
        <taxon>Australaves</taxon>
        <taxon>Passeriformes</taxon>
        <taxon>Passeroidea</taxon>
        <taxon>Fringillidae</taxon>
        <taxon>Carduelinae</taxon>
        <taxon>Serinus</taxon>
    </lineage>
</organism>
<reference evidence="2" key="2">
    <citation type="submission" date="2025-09" db="UniProtKB">
        <authorList>
            <consortium name="Ensembl"/>
        </authorList>
    </citation>
    <scope>IDENTIFICATION</scope>
</reference>
<dbReference type="AlphaFoldDB" id="A0A8C9MK91"/>
<dbReference type="Proteomes" id="UP000694409">
    <property type="component" value="Unassembled WGS sequence"/>
</dbReference>